<name>A0A165S7Y4_9AGAM</name>
<accession>A0A165S7Y4</accession>
<protein>
    <submittedName>
        <fullName evidence="1">Uncharacterized protein</fullName>
    </submittedName>
</protein>
<dbReference type="AlphaFoldDB" id="A0A165S7Y4"/>
<dbReference type="Proteomes" id="UP000076761">
    <property type="component" value="Unassembled WGS sequence"/>
</dbReference>
<dbReference type="InParanoid" id="A0A165S7Y4"/>
<proteinExistence type="predicted"/>
<evidence type="ECO:0000313" key="1">
    <source>
        <dbReference type="EMBL" id="KZT24784.1"/>
    </source>
</evidence>
<evidence type="ECO:0000313" key="2">
    <source>
        <dbReference type="Proteomes" id="UP000076761"/>
    </source>
</evidence>
<dbReference type="EMBL" id="KV425575">
    <property type="protein sequence ID" value="KZT24784.1"/>
    <property type="molecule type" value="Genomic_DNA"/>
</dbReference>
<reference evidence="1 2" key="1">
    <citation type="journal article" date="2016" name="Mol. Biol. Evol.">
        <title>Comparative Genomics of Early-Diverging Mushroom-Forming Fungi Provides Insights into the Origins of Lignocellulose Decay Capabilities.</title>
        <authorList>
            <person name="Nagy L.G."/>
            <person name="Riley R."/>
            <person name="Tritt A."/>
            <person name="Adam C."/>
            <person name="Daum C."/>
            <person name="Floudas D."/>
            <person name="Sun H."/>
            <person name="Yadav J.S."/>
            <person name="Pangilinan J."/>
            <person name="Larsson K.H."/>
            <person name="Matsuura K."/>
            <person name="Barry K."/>
            <person name="Labutti K."/>
            <person name="Kuo R."/>
            <person name="Ohm R.A."/>
            <person name="Bhattacharya S.S."/>
            <person name="Shirouzu T."/>
            <person name="Yoshinaga Y."/>
            <person name="Martin F.M."/>
            <person name="Grigoriev I.V."/>
            <person name="Hibbett D.S."/>
        </authorList>
    </citation>
    <scope>NUCLEOTIDE SEQUENCE [LARGE SCALE GENOMIC DNA]</scope>
    <source>
        <strain evidence="1 2">HHB14362 ss-1</strain>
    </source>
</reference>
<keyword evidence="2" id="KW-1185">Reference proteome</keyword>
<organism evidence="1 2">
    <name type="scientific">Neolentinus lepideus HHB14362 ss-1</name>
    <dbReference type="NCBI Taxonomy" id="1314782"/>
    <lineage>
        <taxon>Eukaryota</taxon>
        <taxon>Fungi</taxon>
        <taxon>Dikarya</taxon>
        <taxon>Basidiomycota</taxon>
        <taxon>Agaricomycotina</taxon>
        <taxon>Agaricomycetes</taxon>
        <taxon>Gloeophyllales</taxon>
        <taxon>Gloeophyllaceae</taxon>
        <taxon>Neolentinus</taxon>
    </lineage>
</organism>
<gene>
    <name evidence="1" type="ORF">NEOLEDRAFT_393332</name>
</gene>
<sequence>MWRPPLPSAHLLSGWRLRVQRVSVRFLGVTATFRLEYTSTSSTAAMTIHFDKSQDAGPHFPDAPGTKKADASSCHFRAVDRNIRDSSGNEDADVIPGPNANTFQRGHPRIDVKYRAPPDLNFRVRTSFHHLCRAFRG</sequence>